<evidence type="ECO:0000313" key="1">
    <source>
        <dbReference type="EMBL" id="ERJ92034.1"/>
    </source>
</evidence>
<reference evidence="1 2" key="1">
    <citation type="submission" date="2013-08" db="EMBL/GenBank/DDBJ databases">
        <authorList>
            <person name="Weinstock G."/>
            <person name="Sodergren E."/>
            <person name="Wylie T."/>
            <person name="Fulton L."/>
            <person name="Fulton R."/>
            <person name="Fronick C."/>
            <person name="O'Laughlin M."/>
            <person name="Godfrey J."/>
            <person name="Miner T."/>
            <person name="Herter B."/>
            <person name="Appelbaum E."/>
            <person name="Cordes M."/>
            <person name="Lek S."/>
            <person name="Wollam A."/>
            <person name="Pepin K.H."/>
            <person name="Palsikar V.B."/>
            <person name="Mitreva M."/>
            <person name="Wilson R.K."/>
        </authorList>
    </citation>
    <scope>NUCLEOTIDE SEQUENCE [LARGE SCALE GENOMIC DNA]</scope>
    <source>
        <strain evidence="1 2">ATCC 700332</strain>
    </source>
</reference>
<gene>
    <name evidence="1" type="ORF">HMPREF9193_01692</name>
</gene>
<organism evidence="1 2">
    <name type="scientific">Treponema lecithinolyticum ATCC 700332</name>
    <dbReference type="NCBI Taxonomy" id="1321815"/>
    <lineage>
        <taxon>Bacteria</taxon>
        <taxon>Pseudomonadati</taxon>
        <taxon>Spirochaetota</taxon>
        <taxon>Spirochaetia</taxon>
        <taxon>Spirochaetales</taxon>
        <taxon>Treponemataceae</taxon>
        <taxon>Treponema</taxon>
    </lineage>
</organism>
<sequence length="40" mass="4593">MQLKNIVINFIDITDFAVLQQIFTAVDRRFGTCYNKAVSV</sequence>
<keyword evidence="2" id="KW-1185">Reference proteome</keyword>
<proteinExistence type="predicted"/>
<accession>A0ABN0NX86</accession>
<dbReference type="EMBL" id="AWVH01000039">
    <property type="protein sequence ID" value="ERJ92034.1"/>
    <property type="molecule type" value="Genomic_DNA"/>
</dbReference>
<comment type="caution">
    <text evidence="1">The sequence shown here is derived from an EMBL/GenBank/DDBJ whole genome shotgun (WGS) entry which is preliminary data.</text>
</comment>
<protein>
    <submittedName>
        <fullName evidence="1">Uncharacterized protein</fullName>
    </submittedName>
</protein>
<evidence type="ECO:0000313" key="2">
    <source>
        <dbReference type="Proteomes" id="UP000016649"/>
    </source>
</evidence>
<name>A0ABN0NX86_TRELE</name>
<dbReference type="Proteomes" id="UP000016649">
    <property type="component" value="Unassembled WGS sequence"/>
</dbReference>